<sequence>MKSISIEFLKIKRSNILSIIILTAIIIWVPPYFNAAESFEHIKLSNLTISPEDYFFLQGMMAVTWMLFPASLIVTTLMTSNIETTNKGILKMRTLPINIMKMNFNKLMVVITICIVQTLLLILIYYVVAYFVSNQQNYNFFADFKLVISSSILMILSSLPMLCFFWMINSVIKSKVVALGINVLSLVPSVIMINLDIWYLYPICYPYYLMAKQYEVLSNNFSIPEFKLMPWIIVAVTFTVLCILVSNYSLKNRKD</sequence>
<evidence type="ECO:0000313" key="2">
    <source>
        <dbReference type="EMBL" id="TLQ41753.1"/>
    </source>
</evidence>
<dbReference type="Pfam" id="PF12730">
    <property type="entry name" value="ABC2_membrane_4"/>
    <property type="match status" value="1"/>
</dbReference>
<gene>
    <name evidence="2" type="ORF">FEZ33_04705</name>
</gene>
<evidence type="ECO:0000256" key="1">
    <source>
        <dbReference type="SAM" id="Phobius"/>
    </source>
</evidence>
<proteinExistence type="predicted"/>
<reference evidence="2 3" key="1">
    <citation type="submission" date="2019-05" db="EMBL/GenBank/DDBJ databases">
        <title>The metagenome of a microbial culture collection derived from dairy environment covers the genomic content of the human microbiome.</title>
        <authorList>
            <person name="Roder T."/>
            <person name="Wuthrich D."/>
            <person name="Sattari Z."/>
            <person name="Von Ah U."/>
            <person name="Bar C."/>
            <person name="Ronchi F."/>
            <person name="Macpherson A.J."/>
            <person name="Ganal-Vonarburg S.C."/>
            <person name="Bruggmann R."/>
            <person name="Vergeres G."/>
        </authorList>
    </citation>
    <scope>NUCLEOTIDE SEQUENCE [LARGE SCALE GENOMIC DNA]</scope>
    <source>
        <strain evidence="2 3">FAM 24227</strain>
    </source>
</reference>
<dbReference type="OrthoDB" id="1826494at2"/>
<comment type="caution">
    <text evidence="2">The sequence shown here is derived from an EMBL/GenBank/DDBJ whole genome shotgun (WGS) entry which is preliminary data.</text>
</comment>
<name>A0A5R9DYB4_9LACT</name>
<dbReference type="EMBL" id="VBSP01000011">
    <property type="protein sequence ID" value="TLQ41753.1"/>
    <property type="molecule type" value="Genomic_DNA"/>
</dbReference>
<dbReference type="RefSeq" id="WP_138404248.1">
    <property type="nucleotide sequence ID" value="NZ_VBSP01000011.1"/>
</dbReference>
<keyword evidence="1" id="KW-1133">Transmembrane helix</keyword>
<feature type="transmembrane region" description="Helical" evidence="1">
    <location>
        <begin position="55"/>
        <end position="77"/>
    </location>
</feature>
<feature type="transmembrane region" description="Helical" evidence="1">
    <location>
        <begin position="228"/>
        <end position="250"/>
    </location>
</feature>
<dbReference type="Proteomes" id="UP000306420">
    <property type="component" value="Unassembled WGS sequence"/>
</dbReference>
<keyword evidence="1" id="KW-0812">Transmembrane</keyword>
<feature type="transmembrane region" description="Helical" evidence="1">
    <location>
        <begin position="179"/>
        <end position="201"/>
    </location>
</feature>
<dbReference type="AlphaFoldDB" id="A0A5R9DYB4"/>
<feature type="transmembrane region" description="Helical" evidence="1">
    <location>
        <begin position="144"/>
        <end position="167"/>
    </location>
</feature>
<keyword evidence="1" id="KW-0472">Membrane</keyword>
<feature type="transmembrane region" description="Helical" evidence="1">
    <location>
        <begin position="16"/>
        <end position="35"/>
    </location>
</feature>
<accession>A0A5R9DYB4</accession>
<feature type="transmembrane region" description="Helical" evidence="1">
    <location>
        <begin position="107"/>
        <end position="132"/>
    </location>
</feature>
<organism evidence="2 3">
    <name type="scientific">Ruoffia tabacinasalis</name>
    <dbReference type="NCBI Taxonomy" id="87458"/>
    <lineage>
        <taxon>Bacteria</taxon>
        <taxon>Bacillati</taxon>
        <taxon>Bacillota</taxon>
        <taxon>Bacilli</taxon>
        <taxon>Lactobacillales</taxon>
        <taxon>Aerococcaceae</taxon>
        <taxon>Ruoffia</taxon>
    </lineage>
</organism>
<evidence type="ECO:0000313" key="3">
    <source>
        <dbReference type="Proteomes" id="UP000306420"/>
    </source>
</evidence>
<protein>
    <submittedName>
        <fullName evidence="2">Uncharacterized protein</fullName>
    </submittedName>
</protein>